<comment type="caution">
    <text evidence="2">The sequence shown here is derived from an EMBL/GenBank/DDBJ whole genome shotgun (WGS) entry which is preliminary data.</text>
</comment>
<organism evidence="2 3">
    <name type="scientific">Primorskyibacter sedentarius</name>
    <dbReference type="NCBI Taxonomy" id="745311"/>
    <lineage>
        <taxon>Bacteria</taxon>
        <taxon>Pseudomonadati</taxon>
        <taxon>Pseudomonadota</taxon>
        <taxon>Alphaproteobacteria</taxon>
        <taxon>Rhodobacterales</taxon>
        <taxon>Roseobacteraceae</taxon>
        <taxon>Primorskyibacter</taxon>
    </lineage>
</organism>
<dbReference type="EMBL" id="SLZU01000002">
    <property type="protein sequence ID" value="TCS66459.1"/>
    <property type="molecule type" value="Genomic_DNA"/>
</dbReference>
<keyword evidence="1" id="KW-0472">Membrane</keyword>
<keyword evidence="1" id="KW-0812">Transmembrane</keyword>
<evidence type="ECO:0000313" key="2">
    <source>
        <dbReference type="EMBL" id="TCS66459.1"/>
    </source>
</evidence>
<feature type="transmembrane region" description="Helical" evidence="1">
    <location>
        <begin position="77"/>
        <end position="97"/>
    </location>
</feature>
<feature type="transmembrane region" description="Helical" evidence="1">
    <location>
        <begin position="51"/>
        <end position="71"/>
    </location>
</feature>
<reference evidence="2 3" key="1">
    <citation type="submission" date="2019-03" db="EMBL/GenBank/DDBJ databases">
        <title>Genomic Encyclopedia of Type Strains, Phase IV (KMG-IV): sequencing the most valuable type-strain genomes for metagenomic binning, comparative biology and taxonomic classification.</title>
        <authorList>
            <person name="Goeker M."/>
        </authorList>
    </citation>
    <scope>NUCLEOTIDE SEQUENCE [LARGE SCALE GENOMIC DNA]</scope>
    <source>
        <strain evidence="2 3">DSM 104836</strain>
    </source>
</reference>
<feature type="transmembrane region" description="Helical" evidence="1">
    <location>
        <begin position="109"/>
        <end position="130"/>
    </location>
</feature>
<keyword evidence="3" id="KW-1185">Reference proteome</keyword>
<dbReference type="OrthoDB" id="344736at2"/>
<sequence>MGILSVIVAAVAAFMFGAIWYGIWAKPWMQDTGIAVDADGKPANRSDPKPYIISFVSVVIVAGMMRHTFALSGIDSFGGGVVAGFGIGAFLATPWIATNYGFTGKPMRLTLIDGGYATFGCLIIGAVLTLF</sequence>
<keyword evidence="1" id="KW-1133">Transmembrane helix</keyword>
<dbReference type="AlphaFoldDB" id="A0A4R3JJV6"/>
<feature type="transmembrane region" description="Helical" evidence="1">
    <location>
        <begin position="6"/>
        <end position="24"/>
    </location>
</feature>
<dbReference type="Pfam" id="PF08570">
    <property type="entry name" value="DUF1761"/>
    <property type="match status" value="1"/>
</dbReference>
<dbReference type="RefSeq" id="WP_132242550.1">
    <property type="nucleotide sequence ID" value="NZ_SLZU01000002.1"/>
</dbReference>
<evidence type="ECO:0000313" key="3">
    <source>
        <dbReference type="Proteomes" id="UP000295696"/>
    </source>
</evidence>
<name>A0A4R3JJV6_9RHOB</name>
<proteinExistence type="predicted"/>
<protein>
    <submittedName>
        <fullName evidence="2">Uncharacterized protein DUF1761</fullName>
    </submittedName>
</protein>
<dbReference type="Proteomes" id="UP000295696">
    <property type="component" value="Unassembled WGS sequence"/>
</dbReference>
<gene>
    <name evidence="2" type="ORF">EDD52_102276</name>
</gene>
<evidence type="ECO:0000256" key="1">
    <source>
        <dbReference type="SAM" id="Phobius"/>
    </source>
</evidence>
<dbReference type="InterPro" id="IPR013879">
    <property type="entry name" value="DUF1761"/>
</dbReference>
<accession>A0A4R3JJV6</accession>